<dbReference type="InterPro" id="IPR029499">
    <property type="entry name" value="PduO-typ"/>
</dbReference>
<accession>A0A5D4H1Q2</accession>
<reference evidence="17 18" key="2">
    <citation type="submission" date="2019-09" db="EMBL/GenBank/DDBJ databases">
        <title>Mesorhizobium sp. MaA-C15 isolated from Microcystis aeruginosa.</title>
        <authorList>
            <person name="Jeong S.E."/>
            <person name="Jin H.M."/>
            <person name="Jeon C.O."/>
        </authorList>
    </citation>
    <scope>NUCLEOTIDE SEQUENCE [LARGE SCALE GENOMIC DNA]</scope>
    <source>
        <strain evidence="17 18">MaA-C15</strain>
    </source>
</reference>
<dbReference type="UniPathway" id="UPA00148">
    <property type="reaction ID" value="UER00233"/>
</dbReference>
<dbReference type="Gene3D" id="1.20.1200.10">
    <property type="entry name" value="Cobalamin adenosyltransferase-like"/>
    <property type="match status" value="1"/>
</dbReference>
<evidence type="ECO:0000256" key="12">
    <source>
        <dbReference type="ARBA" id="ARBA00033354"/>
    </source>
</evidence>
<evidence type="ECO:0000256" key="1">
    <source>
        <dbReference type="ARBA" id="ARBA00004496"/>
    </source>
</evidence>
<dbReference type="SUPFAM" id="SSF89028">
    <property type="entry name" value="Cobalamin adenosyltransferase-like"/>
    <property type="match status" value="1"/>
</dbReference>
<dbReference type="PANTHER" id="PTHR12213:SF0">
    <property type="entry name" value="CORRINOID ADENOSYLTRANSFERASE MMAB"/>
    <property type="match status" value="1"/>
</dbReference>
<sequence>MVVLNKIYTRTGDDGTTALGSGERRHKFDLRVSSYGTVDEANACIGMARLHTAVSHPHIDAMLGRIQNDLFDLGADLATPDTGEDLGYEPLRIVASQVARLEADIDALNKPIKPLRSFILPGGSPAAAALHLARTVARRAERLMVELSLKDGETVGPEAIKYINRVSDFLFVAGRAVNDNGESDVLWVPGQNR</sequence>
<evidence type="ECO:0000256" key="14">
    <source>
        <dbReference type="ARBA" id="ARBA00048692"/>
    </source>
</evidence>
<keyword evidence="9 15" id="KW-0067">ATP-binding</keyword>
<evidence type="ECO:0000256" key="4">
    <source>
        <dbReference type="ARBA" id="ARBA00012454"/>
    </source>
</evidence>
<keyword evidence="7 15" id="KW-0808">Transferase</keyword>
<dbReference type="AlphaFoldDB" id="A0A5D4H1Q2"/>
<evidence type="ECO:0000313" key="17">
    <source>
        <dbReference type="EMBL" id="TYR34971.1"/>
    </source>
</evidence>
<dbReference type="NCBIfam" id="TIGR00636">
    <property type="entry name" value="PduO_Nterm"/>
    <property type="match status" value="1"/>
</dbReference>
<evidence type="ECO:0000256" key="8">
    <source>
        <dbReference type="ARBA" id="ARBA00022741"/>
    </source>
</evidence>
<dbReference type="OrthoDB" id="9778896at2"/>
<evidence type="ECO:0000256" key="6">
    <source>
        <dbReference type="ARBA" id="ARBA00022490"/>
    </source>
</evidence>
<dbReference type="GO" id="GO:0008817">
    <property type="term" value="F:corrinoid adenosyltransferase activity"/>
    <property type="evidence" value="ECO:0007669"/>
    <property type="project" value="UniProtKB-UniRule"/>
</dbReference>
<dbReference type="Pfam" id="PF01923">
    <property type="entry name" value="Cob_adeno_trans"/>
    <property type="match status" value="1"/>
</dbReference>
<evidence type="ECO:0000256" key="7">
    <source>
        <dbReference type="ARBA" id="ARBA00022679"/>
    </source>
</evidence>
<evidence type="ECO:0000256" key="3">
    <source>
        <dbReference type="ARBA" id="ARBA00007487"/>
    </source>
</evidence>
<evidence type="ECO:0000256" key="15">
    <source>
        <dbReference type="RuleBase" id="RU366026"/>
    </source>
</evidence>
<evidence type="ECO:0000256" key="10">
    <source>
        <dbReference type="ARBA" id="ARBA00031529"/>
    </source>
</evidence>
<comment type="catalytic activity">
    <reaction evidence="14 15">
        <text>2 cob(II)alamin + reduced [electron-transfer flavoprotein] + 2 ATP = 2 adenosylcob(III)alamin + 2 triphosphate + oxidized [electron-transfer flavoprotein] + 3 H(+)</text>
        <dbReference type="Rhea" id="RHEA:28671"/>
        <dbReference type="Rhea" id="RHEA-COMP:10685"/>
        <dbReference type="Rhea" id="RHEA-COMP:10686"/>
        <dbReference type="ChEBI" id="CHEBI:15378"/>
        <dbReference type="ChEBI" id="CHEBI:16304"/>
        <dbReference type="ChEBI" id="CHEBI:18036"/>
        <dbReference type="ChEBI" id="CHEBI:18408"/>
        <dbReference type="ChEBI" id="CHEBI:30616"/>
        <dbReference type="ChEBI" id="CHEBI:57692"/>
        <dbReference type="ChEBI" id="CHEBI:58307"/>
        <dbReference type="EC" id="2.5.1.17"/>
    </reaction>
</comment>
<keyword evidence="6" id="KW-0963">Cytoplasm</keyword>
<dbReference type="EC" id="2.5.1.17" evidence="4 15"/>
<evidence type="ECO:0000256" key="9">
    <source>
        <dbReference type="ARBA" id="ARBA00022840"/>
    </source>
</evidence>
<dbReference type="Proteomes" id="UP000323258">
    <property type="component" value="Unassembled WGS sequence"/>
</dbReference>
<dbReference type="EMBL" id="VSZS01000054">
    <property type="protein sequence ID" value="TYR34971.1"/>
    <property type="molecule type" value="Genomic_DNA"/>
</dbReference>
<keyword evidence="8 15" id="KW-0547">Nucleotide-binding</keyword>
<dbReference type="GO" id="GO:0005524">
    <property type="term" value="F:ATP binding"/>
    <property type="evidence" value="ECO:0007669"/>
    <property type="project" value="UniProtKB-UniRule"/>
</dbReference>
<dbReference type="InterPro" id="IPR036451">
    <property type="entry name" value="CblAdoTrfase-like_sf"/>
</dbReference>
<evidence type="ECO:0000256" key="5">
    <source>
        <dbReference type="ARBA" id="ARBA00020963"/>
    </source>
</evidence>
<evidence type="ECO:0000256" key="13">
    <source>
        <dbReference type="ARBA" id="ARBA00048555"/>
    </source>
</evidence>
<dbReference type="InterPro" id="IPR016030">
    <property type="entry name" value="CblAdoTrfase-like"/>
</dbReference>
<dbReference type="GO" id="GO:0005737">
    <property type="term" value="C:cytoplasm"/>
    <property type="evidence" value="ECO:0007669"/>
    <property type="project" value="UniProtKB-SubCell"/>
</dbReference>
<proteinExistence type="inferred from homology"/>
<dbReference type="PANTHER" id="PTHR12213">
    <property type="entry name" value="CORRINOID ADENOSYLTRANSFERASE"/>
    <property type="match status" value="1"/>
</dbReference>
<reference evidence="17 18" key="1">
    <citation type="submission" date="2019-08" db="EMBL/GenBank/DDBJ databases">
        <authorList>
            <person name="Seo Y.L."/>
        </authorList>
    </citation>
    <scope>NUCLEOTIDE SEQUENCE [LARGE SCALE GENOMIC DNA]</scope>
    <source>
        <strain evidence="17 18">MaA-C15</strain>
    </source>
</reference>
<comment type="pathway">
    <text evidence="2 15">Cofactor biosynthesis; adenosylcobalamin biosynthesis; adenosylcobalamin from cob(II)yrinate a,c-diamide: step 2/7.</text>
</comment>
<comment type="catalytic activity">
    <reaction evidence="13 15">
        <text>2 cob(II)yrinate a,c diamide + reduced [electron-transfer flavoprotein] + 2 ATP = 2 adenosylcob(III)yrinate a,c-diamide + 2 triphosphate + oxidized [electron-transfer flavoprotein] + 3 H(+)</text>
        <dbReference type="Rhea" id="RHEA:11528"/>
        <dbReference type="Rhea" id="RHEA-COMP:10685"/>
        <dbReference type="Rhea" id="RHEA-COMP:10686"/>
        <dbReference type="ChEBI" id="CHEBI:15378"/>
        <dbReference type="ChEBI" id="CHEBI:18036"/>
        <dbReference type="ChEBI" id="CHEBI:30616"/>
        <dbReference type="ChEBI" id="CHEBI:57692"/>
        <dbReference type="ChEBI" id="CHEBI:58307"/>
        <dbReference type="ChEBI" id="CHEBI:58503"/>
        <dbReference type="ChEBI" id="CHEBI:58537"/>
        <dbReference type="EC" id="2.5.1.17"/>
    </reaction>
</comment>
<protein>
    <recommendedName>
        <fullName evidence="5 15">Corrinoid adenosyltransferase</fullName>
        <ecNumber evidence="4 15">2.5.1.17</ecNumber>
    </recommendedName>
    <alternativeName>
        <fullName evidence="10 15">Cob(II)alamin adenosyltransferase</fullName>
    </alternativeName>
    <alternativeName>
        <fullName evidence="12 15">Cob(II)yrinic acid a,c-diamide adenosyltransferase</fullName>
    </alternativeName>
    <alternativeName>
        <fullName evidence="11 15">Cobinamide/cobalamin adenosyltransferase</fullName>
    </alternativeName>
</protein>
<organism evidence="17 18">
    <name type="scientific">Neoaquamicrobium microcysteis</name>
    <dbReference type="NCBI Taxonomy" id="2682781"/>
    <lineage>
        <taxon>Bacteria</taxon>
        <taxon>Pseudomonadati</taxon>
        <taxon>Pseudomonadota</taxon>
        <taxon>Alphaproteobacteria</taxon>
        <taxon>Hyphomicrobiales</taxon>
        <taxon>Phyllobacteriaceae</taxon>
        <taxon>Neoaquamicrobium</taxon>
    </lineage>
</organism>
<dbReference type="RefSeq" id="WP_148913388.1">
    <property type="nucleotide sequence ID" value="NZ_VSZS01000054.1"/>
</dbReference>
<dbReference type="FunFam" id="1.20.1200.10:FF:000003">
    <property type="entry name" value="ATP:cob(I)alamin adenosyltransferase"/>
    <property type="match status" value="1"/>
</dbReference>
<keyword evidence="18" id="KW-1185">Reference proteome</keyword>
<gene>
    <name evidence="17" type="ORF">FY036_03905</name>
</gene>
<comment type="subcellular location">
    <subcellularLocation>
        <location evidence="1">Cytoplasm</location>
    </subcellularLocation>
</comment>
<evidence type="ECO:0000313" key="18">
    <source>
        <dbReference type="Proteomes" id="UP000323258"/>
    </source>
</evidence>
<feature type="domain" description="Cobalamin adenosyltransferase-like" evidence="16">
    <location>
        <begin position="7"/>
        <end position="176"/>
    </location>
</feature>
<evidence type="ECO:0000256" key="11">
    <source>
        <dbReference type="ARBA" id="ARBA00033334"/>
    </source>
</evidence>
<comment type="similarity">
    <text evidence="3 15">Belongs to the Cob(I)alamin adenosyltransferase family.</text>
</comment>
<comment type="caution">
    <text evidence="17">The sequence shown here is derived from an EMBL/GenBank/DDBJ whole genome shotgun (WGS) entry which is preliminary data.</text>
</comment>
<keyword evidence="15" id="KW-0169">Cobalamin biosynthesis</keyword>
<name>A0A5D4H1Q2_9HYPH</name>
<dbReference type="GO" id="GO:0009236">
    <property type="term" value="P:cobalamin biosynthetic process"/>
    <property type="evidence" value="ECO:0007669"/>
    <property type="project" value="UniProtKB-UniRule"/>
</dbReference>
<evidence type="ECO:0000259" key="16">
    <source>
        <dbReference type="Pfam" id="PF01923"/>
    </source>
</evidence>
<evidence type="ECO:0000256" key="2">
    <source>
        <dbReference type="ARBA" id="ARBA00005121"/>
    </source>
</evidence>